<dbReference type="EMBL" id="BAAAGX010000016">
    <property type="protein sequence ID" value="GAA0251351.1"/>
    <property type="molecule type" value="Genomic_DNA"/>
</dbReference>
<sequence length="134" mass="14718">MKELIAAYHQRLWGSGDLTVIDEVFAPDAVVHLTGFDGSAVRTVRDDASRYFGAFTAITTSVLSLLADGDRVVLHWSTTGTHVGPYGKVAATERVITMSGIDIFRVDGGRIVELWSMWDGLDVYDQMGVLPDLW</sequence>
<dbReference type="InterPro" id="IPR009959">
    <property type="entry name" value="Cyclase_SnoaL-like"/>
</dbReference>
<comment type="caution">
    <text evidence="1">The sequence shown here is derived from an EMBL/GenBank/DDBJ whole genome shotgun (WGS) entry which is preliminary data.</text>
</comment>
<gene>
    <name evidence="1" type="ORF">GCM10009539_40600</name>
</gene>
<dbReference type="Gene3D" id="3.10.450.50">
    <property type="match status" value="1"/>
</dbReference>
<dbReference type="SUPFAM" id="SSF54427">
    <property type="entry name" value="NTF2-like"/>
    <property type="match status" value="1"/>
</dbReference>
<name>A0ABP3E3B2_9ACTN</name>
<protein>
    <recommendedName>
        <fullName evidence="3">Ester cyclase</fullName>
    </recommendedName>
</protein>
<dbReference type="PANTHER" id="PTHR38436">
    <property type="entry name" value="POLYKETIDE CYCLASE SNOAL-LIKE DOMAIN"/>
    <property type="match status" value="1"/>
</dbReference>
<evidence type="ECO:0000313" key="1">
    <source>
        <dbReference type="EMBL" id="GAA0251351.1"/>
    </source>
</evidence>
<keyword evidence="2" id="KW-1185">Reference proteome</keyword>
<evidence type="ECO:0000313" key="2">
    <source>
        <dbReference type="Proteomes" id="UP001500967"/>
    </source>
</evidence>
<accession>A0ABP3E3B2</accession>
<dbReference type="Pfam" id="PF07366">
    <property type="entry name" value="SnoaL"/>
    <property type="match status" value="1"/>
</dbReference>
<proteinExistence type="predicted"/>
<dbReference type="PANTHER" id="PTHR38436:SF1">
    <property type="entry name" value="ESTER CYCLASE"/>
    <property type="match status" value="1"/>
</dbReference>
<dbReference type="RefSeq" id="WP_344650434.1">
    <property type="nucleotide sequence ID" value="NZ_BAAAGX010000016.1"/>
</dbReference>
<evidence type="ECO:0008006" key="3">
    <source>
        <dbReference type="Google" id="ProtNLM"/>
    </source>
</evidence>
<dbReference type="Proteomes" id="UP001500967">
    <property type="component" value="Unassembled WGS sequence"/>
</dbReference>
<organism evidence="1 2">
    <name type="scientific">Cryptosporangium japonicum</name>
    <dbReference type="NCBI Taxonomy" id="80872"/>
    <lineage>
        <taxon>Bacteria</taxon>
        <taxon>Bacillati</taxon>
        <taxon>Actinomycetota</taxon>
        <taxon>Actinomycetes</taxon>
        <taxon>Cryptosporangiales</taxon>
        <taxon>Cryptosporangiaceae</taxon>
        <taxon>Cryptosporangium</taxon>
    </lineage>
</organism>
<reference evidence="2" key="1">
    <citation type="journal article" date="2019" name="Int. J. Syst. Evol. Microbiol.">
        <title>The Global Catalogue of Microorganisms (GCM) 10K type strain sequencing project: providing services to taxonomists for standard genome sequencing and annotation.</title>
        <authorList>
            <consortium name="The Broad Institute Genomics Platform"/>
            <consortium name="The Broad Institute Genome Sequencing Center for Infectious Disease"/>
            <person name="Wu L."/>
            <person name="Ma J."/>
        </authorList>
    </citation>
    <scope>NUCLEOTIDE SEQUENCE [LARGE SCALE GENOMIC DNA]</scope>
    <source>
        <strain evidence="2">JCM 10425</strain>
    </source>
</reference>
<dbReference type="InterPro" id="IPR032710">
    <property type="entry name" value="NTF2-like_dom_sf"/>
</dbReference>